<reference evidence="9 10" key="1">
    <citation type="submission" date="2021-03" db="EMBL/GenBank/DDBJ databases">
        <title>Genomic Encyclopedia of Type Strains, Phase IV (KMG-IV): sequencing the most valuable type-strain genomes for metagenomic binning, comparative biology and taxonomic classification.</title>
        <authorList>
            <person name="Goeker M."/>
        </authorList>
    </citation>
    <scope>NUCLEOTIDE SEQUENCE [LARGE SCALE GENOMIC DNA]</scope>
    <source>
        <strain evidence="9 10">DSM 28650</strain>
    </source>
</reference>
<dbReference type="GO" id="GO:0005524">
    <property type="term" value="F:ATP binding"/>
    <property type="evidence" value="ECO:0007669"/>
    <property type="project" value="UniProtKB-KW"/>
</dbReference>
<feature type="transmembrane region" description="Helical" evidence="7">
    <location>
        <begin position="259"/>
        <end position="281"/>
    </location>
</feature>
<dbReference type="SMART" id="SM00382">
    <property type="entry name" value="AAA"/>
    <property type="match status" value="1"/>
</dbReference>
<accession>A0ABS4K4H9</accession>
<name>A0ABS4K4H9_9CLOT</name>
<evidence type="ECO:0000256" key="5">
    <source>
        <dbReference type="ARBA" id="ARBA00022989"/>
    </source>
</evidence>
<evidence type="ECO:0000313" key="10">
    <source>
        <dbReference type="Proteomes" id="UP001519308"/>
    </source>
</evidence>
<feature type="transmembrane region" description="Helical" evidence="7">
    <location>
        <begin position="145"/>
        <end position="165"/>
    </location>
</feature>
<sequence>MNKGKGMSNIKVFLKLIKYTWLASPLTFSVLIVASLIFSILRYSEIVVLQSLFDNILKVANGSTYDIMITPILAILVILILNPVAEWLEFLAQGYFWRRGNGYMQSLFHNRINEMDLIDYEDVKKFDDIKKASLGNQEAPNGIRIIVQILFLYLPFLLITALYLISVKPMLVFAIVLIFIPVLVSELIKISDNYDFEDKIANRRRKTEYFEGCITSKEYFKETLVNGSFNYFYSLFVDSNKKFSKEFVNVKNKLLKIAIVMRGVNTLGYLSTLGLLIYYLYNGSISVSQFAAVYYSIDKITTMLKNLIANIGEALAGISTTSFLVRFINEKKEIEIEEELSKTGDIVLRDVSFIYPNANKNALSNVNLRIKAGTSVAIVGENGSGKSTLTKVIMGLYKPSQGEVQYDGKNMEKYSKSSKFTNISAVFQNFIKYKLPAEDNIRISNFSSQDSIGNVSSQINLSFDDLKINNETILSRDFGGQELSGGEWQRLAIARGLYRPHNLIVLDEPTAAIDPIEEANVFCTFKKLSNNRTCIFVTHRLGSTQIADKIVVMEDGKIVEEGTNQELINLKGKYYGLLESQAKWYKR</sequence>
<dbReference type="SUPFAM" id="SSF52540">
    <property type="entry name" value="P-loop containing nucleoside triphosphate hydrolases"/>
    <property type="match status" value="1"/>
</dbReference>
<dbReference type="PROSITE" id="PS50893">
    <property type="entry name" value="ABC_TRANSPORTER_2"/>
    <property type="match status" value="1"/>
</dbReference>
<dbReference type="PANTHER" id="PTHR43394:SF1">
    <property type="entry name" value="ATP-BINDING CASSETTE SUB-FAMILY B MEMBER 10, MITOCHONDRIAL"/>
    <property type="match status" value="1"/>
</dbReference>
<evidence type="ECO:0000256" key="4">
    <source>
        <dbReference type="ARBA" id="ARBA00022840"/>
    </source>
</evidence>
<dbReference type="InterPro" id="IPR003593">
    <property type="entry name" value="AAA+_ATPase"/>
</dbReference>
<evidence type="ECO:0000256" key="6">
    <source>
        <dbReference type="ARBA" id="ARBA00023136"/>
    </source>
</evidence>
<feature type="transmembrane region" description="Helical" evidence="7">
    <location>
        <begin position="21"/>
        <end position="43"/>
    </location>
</feature>
<dbReference type="SUPFAM" id="SSF90123">
    <property type="entry name" value="ABC transporter transmembrane region"/>
    <property type="match status" value="1"/>
</dbReference>
<dbReference type="Gene3D" id="3.40.50.300">
    <property type="entry name" value="P-loop containing nucleotide triphosphate hydrolases"/>
    <property type="match status" value="1"/>
</dbReference>
<dbReference type="EMBL" id="JAGGLL010000018">
    <property type="protein sequence ID" value="MBP2022688.1"/>
    <property type="molecule type" value="Genomic_DNA"/>
</dbReference>
<organism evidence="9 10">
    <name type="scientific">Clostridium punense</name>
    <dbReference type="NCBI Taxonomy" id="1054297"/>
    <lineage>
        <taxon>Bacteria</taxon>
        <taxon>Bacillati</taxon>
        <taxon>Bacillota</taxon>
        <taxon>Clostridia</taxon>
        <taxon>Eubacteriales</taxon>
        <taxon>Clostridiaceae</taxon>
        <taxon>Clostridium</taxon>
    </lineage>
</organism>
<dbReference type="InterPro" id="IPR027417">
    <property type="entry name" value="P-loop_NTPase"/>
</dbReference>
<dbReference type="RefSeq" id="WP_209649610.1">
    <property type="nucleotide sequence ID" value="NZ_JAGGLL010000018.1"/>
</dbReference>
<dbReference type="InterPro" id="IPR036640">
    <property type="entry name" value="ABC1_TM_sf"/>
</dbReference>
<dbReference type="InterPro" id="IPR039421">
    <property type="entry name" value="Type_1_exporter"/>
</dbReference>
<keyword evidence="10" id="KW-1185">Reference proteome</keyword>
<keyword evidence="5 7" id="KW-1133">Transmembrane helix</keyword>
<evidence type="ECO:0000256" key="7">
    <source>
        <dbReference type="SAM" id="Phobius"/>
    </source>
</evidence>
<proteinExistence type="predicted"/>
<gene>
    <name evidence="9" type="ORF">J2Z44_002511</name>
</gene>
<evidence type="ECO:0000256" key="2">
    <source>
        <dbReference type="ARBA" id="ARBA00022692"/>
    </source>
</evidence>
<dbReference type="InterPro" id="IPR017871">
    <property type="entry name" value="ABC_transporter-like_CS"/>
</dbReference>
<dbReference type="CDD" id="cd03228">
    <property type="entry name" value="ABCC_MRP_Like"/>
    <property type="match status" value="1"/>
</dbReference>
<comment type="subcellular location">
    <subcellularLocation>
        <location evidence="1">Cell membrane</location>
        <topology evidence="1">Multi-pass membrane protein</topology>
    </subcellularLocation>
</comment>
<keyword evidence="3" id="KW-0547">Nucleotide-binding</keyword>
<feature type="transmembrane region" description="Helical" evidence="7">
    <location>
        <begin position="63"/>
        <end position="81"/>
    </location>
</feature>
<dbReference type="PANTHER" id="PTHR43394">
    <property type="entry name" value="ATP-DEPENDENT PERMEASE MDL1, MITOCHONDRIAL"/>
    <property type="match status" value="1"/>
</dbReference>
<evidence type="ECO:0000256" key="3">
    <source>
        <dbReference type="ARBA" id="ARBA00022741"/>
    </source>
</evidence>
<evidence type="ECO:0000256" key="1">
    <source>
        <dbReference type="ARBA" id="ARBA00004651"/>
    </source>
</evidence>
<evidence type="ECO:0000259" key="8">
    <source>
        <dbReference type="PROSITE" id="PS50893"/>
    </source>
</evidence>
<feature type="transmembrane region" description="Helical" evidence="7">
    <location>
        <begin position="171"/>
        <end position="190"/>
    </location>
</feature>
<keyword evidence="6 7" id="KW-0472">Membrane</keyword>
<dbReference type="Proteomes" id="UP001519308">
    <property type="component" value="Unassembled WGS sequence"/>
</dbReference>
<comment type="caution">
    <text evidence="9">The sequence shown here is derived from an EMBL/GenBank/DDBJ whole genome shotgun (WGS) entry which is preliminary data.</text>
</comment>
<keyword evidence="2 7" id="KW-0812">Transmembrane</keyword>
<keyword evidence="4 9" id="KW-0067">ATP-binding</keyword>
<feature type="domain" description="ABC transporter" evidence="8">
    <location>
        <begin position="346"/>
        <end position="580"/>
    </location>
</feature>
<dbReference type="PROSITE" id="PS00211">
    <property type="entry name" value="ABC_TRANSPORTER_1"/>
    <property type="match status" value="1"/>
</dbReference>
<dbReference type="Gene3D" id="1.20.1560.10">
    <property type="entry name" value="ABC transporter type 1, transmembrane domain"/>
    <property type="match status" value="1"/>
</dbReference>
<protein>
    <submittedName>
        <fullName evidence="9">ATP-binding cassette subfamily B protein</fullName>
    </submittedName>
</protein>
<dbReference type="InterPro" id="IPR003439">
    <property type="entry name" value="ABC_transporter-like_ATP-bd"/>
</dbReference>
<dbReference type="Pfam" id="PF00005">
    <property type="entry name" value="ABC_tran"/>
    <property type="match status" value="1"/>
</dbReference>
<evidence type="ECO:0000313" key="9">
    <source>
        <dbReference type="EMBL" id="MBP2022688.1"/>
    </source>
</evidence>